<evidence type="ECO:0000313" key="3">
    <source>
        <dbReference type="Proteomes" id="UP000430508"/>
    </source>
</evidence>
<protein>
    <submittedName>
        <fullName evidence="2">DUF1659 domain-containing protein</fullName>
    </submittedName>
</protein>
<evidence type="ECO:0000313" key="2">
    <source>
        <dbReference type="EMBL" id="QGZ99826.1"/>
    </source>
</evidence>
<dbReference type="Pfam" id="PF07872">
    <property type="entry name" value="DUF1659"/>
    <property type="match status" value="1"/>
</dbReference>
<name>A0A857DG06_9FIRM</name>
<feature type="domain" description="DUF1659" evidence="1">
    <location>
        <begin position="6"/>
        <end position="71"/>
    </location>
</feature>
<dbReference type="AlphaFoldDB" id="A0A857DG06"/>
<dbReference type="RefSeq" id="WP_019226252.1">
    <property type="nucleotide sequence ID" value="NZ_CP046996.1"/>
</dbReference>
<dbReference type="EMBL" id="CP046996">
    <property type="protein sequence ID" value="QGZ99826.1"/>
    <property type="molecule type" value="Genomic_DNA"/>
</dbReference>
<proteinExistence type="predicted"/>
<dbReference type="InterPro" id="IPR012454">
    <property type="entry name" value="DUF1659"/>
</dbReference>
<gene>
    <name evidence="2" type="ORF">GQ588_03775</name>
</gene>
<organism evidence="2 3">
    <name type="scientific">Dehalobacter restrictus</name>
    <dbReference type="NCBI Taxonomy" id="55583"/>
    <lineage>
        <taxon>Bacteria</taxon>
        <taxon>Bacillati</taxon>
        <taxon>Bacillota</taxon>
        <taxon>Clostridia</taxon>
        <taxon>Eubacteriales</taxon>
        <taxon>Desulfitobacteriaceae</taxon>
        <taxon>Dehalobacter</taxon>
    </lineage>
</organism>
<dbReference type="Proteomes" id="UP000430508">
    <property type="component" value="Chromosome"/>
</dbReference>
<sequence length="74" mass="7872">MTLVVNTLDSVLATRYQTGTTAGGGPVLKQKSLTGVKATATDQDVYDVAVALSSLVDYPLADIRRLNIFELADE</sequence>
<reference evidence="2 3" key="1">
    <citation type="submission" date="2019-12" db="EMBL/GenBank/DDBJ databases">
        <title>Sequence classification of anaerobic respiratory reductive dehalogenases: First we see many, then we see few.</title>
        <authorList>
            <person name="Molenda O."/>
            <person name="Puentes Jacome L.A."/>
            <person name="Cao X."/>
            <person name="Nesbo C.L."/>
            <person name="Tang S."/>
            <person name="Morson N."/>
            <person name="Patron J."/>
            <person name="Lomheim L."/>
            <person name="Wishart D.S."/>
            <person name="Edwards E.A."/>
        </authorList>
    </citation>
    <scope>NUCLEOTIDE SEQUENCE [LARGE SCALE GENOMIC DNA]</scope>
    <source>
        <strain evidence="2 3">12DCA</strain>
    </source>
</reference>
<evidence type="ECO:0000259" key="1">
    <source>
        <dbReference type="Pfam" id="PF07872"/>
    </source>
</evidence>
<accession>A0A857DG06</accession>